<dbReference type="SUPFAM" id="SSF161098">
    <property type="entry name" value="MetI-like"/>
    <property type="match status" value="1"/>
</dbReference>
<feature type="transmembrane region" description="Helical" evidence="9">
    <location>
        <begin position="468"/>
        <end position="487"/>
    </location>
</feature>
<evidence type="ECO:0000256" key="4">
    <source>
        <dbReference type="ARBA" id="ARBA00022692"/>
    </source>
</evidence>
<dbReference type="Proteomes" id="UP000595224">
    <property type="component" value="Chromosome"/>
</dbReference>
<evidence type="ECO:0000256" key="7">
    <source>
        <dbReference type="ARBA" id="ARBA00022989"/>
    </source>
</evidence>
<comment type="subcellular location">
    <subcellularLocation>
        <location evidence="1 9">Cell membrane</location>
        <topology evidence="1 9">Multi-pass membrane protein</topology>
    </subcellularLocation>
</comment>
<dbReference type="EMBL" id="CP064936">
    <property type="protein sequence ID" value="QQA01030.1"/>
    <property type="molecule type" value="Genomic_DNA"/>
</dbReference>
<evidence type="ECO:0000313" key="11">
    <source>
        <dbReference type="EMBL" id="QQA01030.1"/>
    </source>
</evidence>
<comment type="similarity">
    <text evidence="9">Belongs to the binding-protein-dependent transport system permease family.</text>
</comment>
<keyword evidence="3" id="KW-1003">Cell membrane</keyword>
<gene>
    <name evidence="11" type="ORF">IWA51_12390</name>
</gene>
<reference evidence="11 12" key="1">
    <citation type="submission" date="2020-11" db="EMBL/GenBank/DDBJ databases">
        <title>Treponema Peruensis nv. sp., first commensal Treponema isolated from human feces.</title>
        <authorList>
            <person name="Belkhou C."/>
            <person name="Raes J."/>
        </authorList>
    </citation>
    <scope>NUCLEOTIDE SEQUENCE [LARGE SCALE GENOMIC DNA]</scope>
    <source>
        <strain evidence="11 12">RCC2812</strain>
    </source>
</reference>
<evidence type="ECO:0000256" key="2">
    <source>
        <dbReference type="ARBA" id="ARBA00022448"/>
    </source>
</evidence>
<dbReference type="InterPro" id="IPR025966">
    <property type="entry name" value="OppC_N"/>
</dbReference>
<keyword evidence="2 9" id="KW-0813">Transport</keyword>
<dbReference type="GO" id="GO:0015031">
    <property type="term" value="P:protein transport"/>
    <property type="evidence" value="ECO:0007669"/>
    <property type="project" value="UniProtKB-KW"/>
</dbReference>
<proteinExistence type="inferred from homology"/>
<accession>A0A7T3V5K3</accession>
<keyword evidence="7 9" id="KW-1133">Transmembrane helix</keyword>
<dbReference type="InterPro" id="IPR000515">
    <property type="entry name" value="MetI-like"/>
</dbReference>
<evidence type="ECO:0000256" key="5">
    <source>
        <dbReference type="ARBA" id="ARBA00022856"/>
    </source>
</evidence>
<feature type="transmembrane region" description="Helical" evidence="9">
    <location>
        <begin position="413"/>
        <end position="433"/>
    </location>
</feature>
<feature type="domain" description="ABC transmembrane type-1" evidence="10">
    <location>
        <begin position="297"/>
        <end position="491"/>
    </location>
</feature>
<evidence type="ECO:0000256" key="3">
    <source>
        <dbReference type="ARBA" id="ARBA00022475"/>
    </source>
</evidence>
<evidence type="ECO:0000256" key="8">
    <source>
        <dbReference type="ARBA" id="ARBA00023136"/>
    </source>
</evidence>
<dbReference type="Gene3D" id="1.10.3720.10">
    <property type="entry name" value="MetI-like"/>
    <property type="match status" value="1"/>
</dbReference>
<sequence>MNADNSFATDILNENNFEKIPAEKFEFAHTENFSSAENVFSKKPRGYFADAMLRFVTNRGSVVCFFIIILLVLYAVFAPLFSGYKISDRDGYYAYASPKCALFAPLGFWDGCETIEVNAITLDYLKAIPGAVVKYLGESEHTAAGRKRTWYKIKVDTYAKTGWVRMFLTAQEFNAAREWEKKSGIQLFFPLIDESKVKNAVYKNDQNAWFLTDARGYATKTAAGELQNIFLKDGDFSALSDSSDGYAYSVSRMNDSQKEVRVLYSAWYLYKHGRNASFLFGADNSGYDIFTRLAYGARLSLLLSVVVAAINLFLGTVVGALEGYYGGAFDIIMERIKDILYEIPSVILMTLFQLYFAKSLGPIVSMFVAFIFFGWIGTSSTVRAQFYRFKGQDYVLASRTLGAGDARLIFRHILPNSIGFIITASVLSIPAVIFSEANLTYLGIVNLQSDTMTSVGTMLNSAQSALSQHPHCVFFPAAFISVLLICFNEFGNGLRDAFNPSLRGAAGE</sequence>
<dbReference type="GO" id="GO:0015833">
    <property type="term" value="P:peptide transport"/>
    <property type="evidence" value="ECO:0007669"/>
    <property type="project" value="UniProtKB-KW"/>
</dbReference>
<dbReference type="PANTHER" id="PTHR43386">
    <property type="entry name" value="OLIGOPEPTIDE TRANSPORT SYSTEM PERMEASE PROTEIN APPC"/>
    <property type="match status" value="1"/>
</dbReference>
<evidence type="ECO:0000256" key="9">
    <source>
        <dbReference type="RuleBase" id="RU363032"/>
    </source>
</evidence>
<feature type="transmembrane region" description="Helical" evidence="9">
    <location>
        <begin position="363"/>
        <end position="382"/>
    </location>
</feature>
<evidence type="ECO:0000256" key="1">
    <source>
        <dbReference type="ARBA" id="ARBA00004651"/>
    </source>
</evidence>
<dbReference type="GO" id="GO:0005886">
    <property type="term" value="C:plasma membrane"/>
    <property type="evidence" value="ECO:0007669"/>
    <property type="project" value="UniProtKB-SubCell"/>
</dbReference>
<dbReference type="Pfam" id="PF12911">
    <property type="entry name" value="OppC_N"/>
    <property type="match status" value="1"/>
</dbReference>
<dbReference type="AlphaFoldDB" id="A0A7T3V5K3"/>
<keyword evidence="4 9" id="KW-0812">Transmembrane</keyword>
<keyword evidence="6" id="KW-0653">Protein transport</keyword>
<dbReference type="InterPro" id="IPR050366">
    <property type="entry name" value="BP-dependent_transpt_permease"/>
</dbReference>
<feature type="transmembrane region" description="Helical" evidence="9">
    <location>
        <begin position="62"/>
        <end position="81"/>
    </location>
</feature>
<evidence type="ECO:0000313" key="12">
    <source>
        <dbReference type="Proteomes" id="UP000595224"/>
    </source>
</evidence>
<organism evidence="11 12">
    <name type="scientific">Treponema peruense</name>
    <dbReference type="NCBI Taxonomy" id="2787628"/>
    <lineage>
        <taxon>Bacteria</taxon>
        <taxon>Pseudomonadati</taxon>
        <taxon>Spirochaetota</taxon>
        <taxon>Spirochaetia</taxon>
        <taxon>Spirochaetales</taxon>
        <taxon>Treponemataceae</taxon>
        <taxon>Treponema</taxon>
    </lineage>
</organism>
<name>A0A7T3V5K3_9SPIR</name>
<dbReference type="RefSeq" id="WP_198442639.1">
    <property type="nucleotide sequence ID" value="NZ_CBCSHE010000007.1"/>
</dbReference>
<dbReference type="InterPro" id="IPR035906">
    <property type="entry name" value="MetI-like_sf"/>
</dbReference>
<dbReference type="GO" id="GO:0055085">
    <property type="term" value="P:transmembrane transport"/>
    <property type="evidence" value="ECO:0007669"/>
    <property type="project" value="InterPro"/>
</dbReference>
<protein>
    <submittedName>
        <fullName evidence="11">ABC transporter permease</fullName>
    </submittedName>
</protein>
<feature type="transmembrane region" description="Helical" evidence="9">
    <location>
        <begin position="301"/>
        <end position="327"/>
    </location>
</feature>
<dbReference type="CDD" id="cd06261">
    <property type="entry name" value="TM_PBP2"/>
    <property type="match status" value="1"/>
</dbReference>
<keyword evidence="12" id="KW-1185">Reference proteome</keyword>
<evidence type="ECO:0000256" key="6">
    <source>
        <dbReference type="ARBA" id="ARBA00022927"/>
    </source>
</evidence>
<keyword evidence="5" id="KW-0571">Peptide transport</keyword>
<dbReference type="PANTHER" id="PTHR43386:SF24">
    <property type="entry name" value="OLIGOPEPTIDE TRANSPORT SYSTEM PERMEASE PROTEIN AMID"/>
    <property type="match status" value="1"/>
</dbReference>
<dbReference type="PROSITE" id="PS50928">
    <property type="entry name" value="ABC_TM1"/>
    <property type="match status" value="1"/>
</dbReference>
<dbReference type="Pfam" id="PF00528">
    <property type="entry name" value="BPD_transp_1"/>
    <property type="match status" value="1"/>
</dbReference>
<keyword evidence="8 9" id="KW-0472">Membrane</keyword>
<dbReference type="KEGG" id="tper:IWA51_12390"/>
<evidence type="ECO:0000259" key="10">
    <source>
        <dbReference type="PROSITE" id="PS50928"/>
    </source>
</evidence>